<dbReference type="GeneID" id="24566328"/>
<dbReference type="OrthoDB" id="363356at2759"/>
<keyword evidence="4" id="KW-1185">Reference proteome</keyword>
<dbReference type="Proteomes" id="UP000033188">
    <property type="component" value="Chromosome 4"/>
</dbReference>
<reference evidence="4" key="1">
    <citation type="journal article" date="2014" name="Nucleic Acids Res.">
        <title>The evolutionary dynamics of variant antigen genes in Babesia reveal a history of genomic innovation underlying host-parasite interaction.</title>
        <authorList>
            <person name="Jackson A.P."/>
            <person name="Otto T.D."/>
            <person name="Darby A."/>
            <person name="Ramaprasad A."/>
            <person name="Xia D."/>
            <person name="Echaide I.E."/>
            <person name="Farber M."/>
            <person name="Gahlot S."/>
            <person name="Gamble J."/>
            <person name="Gupta D."/>
            <person name="Gupta Y."/>
            <person name="Jackson L."/>
            <person name="Malandrin L."/>
            <person name="Malas T.B."/>
            <person name="Moussa E."/>
            <person name="Nair M."/>
            <person name="Reid A.J."/>
            <person name="Sanders M."/>
            <person name="Sharma J."/>
            <person name="Tracey A."/>
            <person name="Quail M.A."/>
            <person name="Weir W."/>
            <person name="Wastling J.M."/>
            <person name="Hall N."/>
            <person name="Willadsen P."/>
            <person name="Lingelbach K."/>
            <person name="Shiels B."/>
            <person name="Tait A."/>
            <person name="Berriman M."/>
            <person name="Allred D.R."/>
            <person name="Pain A."/>
        </authorList>
    </citation>
    <scope>NUCLEOTIDE SEQUENCE [LARGE SCALE GENOMIC DNA]</scope>
    <source>
        <strain evidence="4">Bond</strain>
    </source>
</reference>
<dbReference type="AlphaFoldDB" id="A0A061DCH1"/>
<dbReference type="InterPro" id="IPR005645">
    <property type="entry name" value="FSH-like_dom"/>
</dbReference>
<protein>
    <recommendedName>
        <fullName evidence="2">Serine hydrolase domain-containing protein</fullName>
    </recommendedName>
</protein>
<dbReference type="VEuPathDB" id="PiroplasmaDB:BBBOND_0402750"/>
<feature type="domain" description="Serine hydrolase" evidence="2">
    <location>
        <begin position="9"/>
        <end position="233"/>
    </location>
</feature>
<dbReference type="STRING" id="5866.A0A061DCH1"/>
<dbReference type="Gene3D" id="3.40.50.1820">
    <property type="entry name" value="alpha/beta hydrolase"/>
    <property type="match status" value="1"/>
</dbReference>
<accession>A0A061DCH1</accession>
<sequence length="251" mass="28433">MGKIDSAAKKLRVVFLHGFTQTDEMLRQKTYAFKTTCSHYLDIKYVCSPHVLRTPPAFHDDARTGKDDDEIREMENAAREAYVRDHGTKDSYGNTWFFTGSHGEYSSQVKSAEVVGLEDSFKVVFDACKEHNADGIMGFSLGALMTALAAQRALQDESVGWKPKFAVLFSPPMVGNQTICNILESGPKIDVPSLHLISENDTIVKPERSYRILKYFREPEVRFHSAAHTVPHTECKEVYRNFFTRFLSHAT</sequence>
<dbReference type="GO" id="GO:0005634">
    <property type="term" value="C:nucleus"/>
    <property type="evidence" value="ECO:0007669"/>
    <property type="project" value="TreeGrafter"/>
</dbReference>
<proteinExistence type="predicted"/>
<dbReference type="EMBL" id="LK391710">
    <property type="protein sequence ID" value="CDR97787.1"/>
    <property type="molecule type" value="Genomic_DNA"/>
</dbReference>
<dbReference type="GO" id="GO:0016787">
    <property type="term" value="F:hydrolase activity"/>
    <property type="evidence" value="ECO:0007669"/>
    <property type="project" value="UniProtKB-KW"/>
</dbReference>
<dbReference type="PANTHER" id="PTHR48070:SF6">
    <property type="entry name" value="ESTERASE OVCA2"/>
    <property type="match status" value="1"/>
</dbReference>
<dbReference type="GO" id="GO:0005737">
    <property type="term" value="C:cytoplasm"/>
    <property type="evidence" value="ECO:0007669"/>
    <property type="project" value="TreeGrafter"/>
</dbReference>
<evidence type="ECO:0000313" key="4">
    <source>
        <dbReference type="Proteomes" id="UP000033188"/>
    </source>
</evidence>
<dbReference type="OMA" id="PHTECKE"/>
<keyword evidence="1" id="KW-0378">Hydrolase</keyword>
<dbReference type="RefSeq" id="XP_012769973.1">
    <property type="nucleotide sequence ID" value="XM_012914519.1"/>
</dbReference>
<organism evidence="3 4">
    <name type="scientific">Babesia bigemina</name>
    <dbReference type="NCBI Taxonomy" id="5866"/>
    <lineage>
        <taxon>Eukaryota</taxon>
        <taxon>Sar</taxon>
        <taxon>Alveolata</taxon>
        <taxon>Apicomplexa</taxon>
        <taxon>Aconoidasida</taxon>
        <taxon>Piroplasmida</taxon>
        <taxon>Babesiidae</taxon>
        <taxon>Babesia</taxon>
    </lineage>
</organism>
<gene>
    <name evidence="3" type="ORF">BBBOND_0402750</name>
</gene>
<evidence type="ECO:0000259" key="2">
    <source>
        <dbReference type="Pfam" id="PF03959"/>
    </source>
</evidence>
<dbReference type="InterPro" id="IPR050593">
    <property type="entry name" value="LovG"/>
</dbReference>
<evidence type="ECO:0000313" key="3">
    <source>
        <dbReference type="EMBL" id="CDR97787.1"/>
    </source>
</evidence>
<dbReference type="InterPro" id="IPR029058">
    <property type="entry name" value="AB_hydrolase_fold"/>
</dbReference>
<dbReference type="SUPFAM" id="SSF53474">
    <property type="entry name" value="alpha/beta-Hydrolases"/>
    <property type="match status" value="1"/>
</dbReference>
<evidence type="ECO:0000256" key="1">
    <source>
        <dbReference type="ARBA" id="ARBA00022801"/>
    </source>
</evidence>
<dbReference type="KEGG" id="bbig:BBBOND_0402750"/>
<name>A0A061DCH1_BABBI</name>
<dbReference type="Pfam" id="PF03959">
    <property type="entry name" value="FSH1"/>
    <property type="match status" value="1"/>
</dbReference>
<dbReference type="PANTHER" id="PTHR48070">
    <property type="entry name" value="ESTERASE OVCA2"/>
    <property type="match status" value="1"/>
</dbReference>